<accession>A0ABU1NKV6</accession>
<dbReference type="PANTHER" id="PTHR39966:SF1">
    <property type="entry name" value="HEMERYTHRIN-LIKE DOMAIN-CONTAINING PROTEIN"/>
    <property type="match status" value="1"/>
</dbReference>
<dbReference type="InterPro" id="IPR012312">
    <property type="entry name" value="Hemerythrin-like"/>
</dbReference>
<evidence type="ECO:0000313" key="2">
    <source>
        <dbReference type="EMBL" id="MDR6538501.1"/>
    </source>
</evidence>
<protein>
    <submittedName>
        <fullName evidence="2">Hemerythrin-like domain-containing protein</fullName>
    </submittedName>
</protein>
<dbReference type="RefSeq" id="WP_309905358.1">
    <property type="nucleotide sequence ID" value="NZ_JAVDRF010000011.1"/>
</dbReference>
<dbReference type="CDD" id="cd12108">
    <property type="entry name" value="Hr-like"/>
    <property type="match status" value="1"/>
</dbReference>
<sequence length="200" mass="22646">MNLMQPPAIQLIVEDHEALAAVLRALRDAVERAGRPGSAPDFDALRAMLFYLDEMPARVHHASESELLFPRIRERCPALRPVLDRLEAEHERGESAVRELEHALTAWQVMGDVHHESFELLVRTHVNGYLGHMEVEESYVLPVALDFLSPADWRELAEALTRQRSELGASMAQSHRSLFARITLTHPLQKCPCKTSKFPS</sequence>
<evidence type="ECO:0000313" key="3">
    <source>
        <dbReference type="Proteomes" id="UP001184230"/>
    </source>
</evidence>
<organism evidence="2 3">
    <name type="scientific">Variovorax soli</name>
    <dbReference type="NCBI Taxonomy" id="376815"/>
    <lineage>
        <taxon>Bacteria</taxon>
        <taxon>Pseudomonadati</taxon>
        <taxon>Pseudomonadota</taxon>
        <taxon>Betaproteobacteria</taxon>
        <taxon>Burkholderiales</taxon>
        <taxon>Comamonadaceae</taxon>
        <taxon>Variovorax</taxon>
    </lineage>
</organism>
<name>A0ABU1NKV6_9BURK</name>
<comment type="caution">
    <text evidence="2">The sequence shown here is derived from an EMBL/GenBank/DDBJ whole genome shotgun (WGS) entry which is preliminary data.</text>
</comment>
<proteinExistence type="predicted"/>
<dbReference type="PANTHER" id="PTHR39966">
    <property type="entry name" value="BLL2471 PROTEIN-RELATED"/>
    <property type="match status" value="1"/>
</dbReference>
<dbReference type="Proteomes" id="UP001184230">
    <property type="component" value="Unassembled WGS sequence"/>
</dbReference>
<evidence type="ECO:0000259" key="1">
    <source>
        <dbReference type="Pfam" id="PF01814"/>
    </source>
</evidence>
<keyword evidence="3" id="KW-1185">Reference proteome</keyword>
<feature type="domain" description="Hemerythrin-like" evidence="1">
    <location>
        <begin position="9"/>
        <end position="143"/>
    </location>
</feature>
<dbReference type="EMBL" id="JAVDRF010000011">
    <property type="protein sequence ID" value="MDR6538501.1"/>
    <property type="molecule type" value="Genomic_DNA"/>
</dbReference>
<gene>
    <name evidence="2" type="ORF">J2739_004294</name>
</gene>
<reference evidence="2 3" key="1">
    <citation type="submission" date="2023-07" db="EMBL/GenBank/DDBJ databases">
        <title>Sorghum-associated microbial communities from plants grown in Nebraska, USA.</title>
        <authorList>
            <person name="Schachtman D."/>
        </authorList>
    </citation>
    <scope>NUCLEOTIDE SEQUENCE [LARGE SCALE GENOMIC DNA]</scope>
    <source>
        <strain evidence="2 3">DS1781</strain>
    </source>
</reference>
<dbReference type="Pfam" id="PF01814">
    <property type="entry name" value="Hemerythrin"/>
    <property type="match status" value="1"/>
</dbReference>
<dbReference type="Gene3D" id="1.20.120.520">
    <property type="entry name" value="nmb1532 protein domain like"/>
    <property type="match status" value="1"/>
</dbReference>